<evidence type="ECO:0000256" key="3">
    <source>
        <dbReference type="SAM" id="SignalP"/>
    </source>
</evidence>
<dbReference type="Proteomes" id="UP001238334">
    <property type="component" value="Chromosome"/>
</dbReference>
<evidence type="ECO:0000256" key="1">
    <source>
        <dbReference type="SAM" id="MobiDB-lite"/>
    </source>
</evidence>
<evidence type="ECO:0000313" key="4">
    <source>
        <dbReference type="EMBL" id="WIY26093.1"/>
    </source>
</evidence>
<protein>
    <recommendedName>
        <fullName evidence="6">Protein BatD</fullName>
    </recommendedName>
</protein>
<keyword evidence="2" id="KW-0812">Transmembrane</keyword>
<sequence length="424" mass="45893">MTFIRRSLVFVVLCLLAGAAAAQESLGPRLTVTFDETETIPGQPLSLRITVLVPTWMTKPVVFPSLEGPDLIVRLPERATTPVSEGIGGDSWSGVSRHFRITPMVPGRFYIPPQELIVTWVDPETNQPRRDVISMDGVSLTGVLPDGAKGLDPFIAAEQITLSQTLSGTEAPLRPGDSITRTVTASVKGTAPMFLPHLLDLEPLEGIAQYPAEPILSEETQRGKITGSRIESVTYLAQSGGDGAAGSVTLDWFNVKTGKVETASVDGFLLTVDAPLAHRPSEVSLRELGLAGAAMLALVLIAVFVGRPLWARWSQARAARHRRYLDSATWARKQVHQAVRQRDLDGALRALDIWAKRLPQDDPRNDPSLHAALTALGAARYGHGSASEVDGWHKMESALRALSKTGSEKQRKQTLPPLNPAVTR</sequence>
<keyword evidence="5" id="KW-1185">Reference proteome</keyword>
<name>A0A9Y2L0W1_9RHOB</name>
<feature type="transmembrane region" description="Helical" evidence="2">
    <location>
        <begin position="288"/>
        <end position="310"/>
    </location>
</feature>
<organism evidence="4 5">
    <name type="scientific">Parasedimentitalea psychrophila</name>
    <dbReference type="NCBI Taxonomy" id="2997337"/>
    <lineage>
        <taxon>Bacteria</taxon>
        <taxon>Pseudomonadati</taxon>
        <taxon>Pseudomonadota</taxon>
        <taxon>Alphaproteobacteria</taxon>
        <taxon>Rhodobacterales</taxon>
        <taxon>Paracoccaceae</taxon>
        <taxon>Parasedimentitalea</taxon>
    </lineage>
</organism>
<dbReference type="AlphaFoldDB" id="A0A9Y2L0W1"/>
<dbReference type="InterPro" id="IPR025738">
    <property type="entry name" value="BatD"/>
</dbReference>
<accession>A0A9Y2L0W1</accession>
<dbReference type="RefSeq" id="WP_270919057.1">
    <property type="nucleotide sequence ID" value="NZ_CP127247.1"/>
</dbReference>
<keyword evidence="3" id="KW-0732">Signal</keyword>
<feature type="chain" id="PRO_5040953983" description="Protein BatD" evidence="3">
    <location>
        <begin position="23"/>
        <end position="424"/>
    </location>
</feature>
<evidence type="ECO:0000256" key="2">
    <source>
        <dbReference type="SAM" id="Phobius"/>
    </source>
</evidence>
<gene>
    <name evidence="4" type="ORF">QPJ95_03965</name>
</gene>
<feature type="signal peptide" evidence="3">
    <location>
        <begin position="1"/>
        <end position="22"/>
    </location>
</feature>
<feature type="region of interest" description="Disordered" evidence="1">
    <location>
        <begin position="403"/>
        <end position="424"/>
    </location>
</feature>
<evidence type="ECO:0000313" key="5">
    <source>
        <dbReference type="Proteomes" id="UP001238334"/>
    </source>
</evidence>
<dbReference type="KEGG" id="ppso:QPJ95_03965"/>
<dbReference type="PANTHER" id="PTHR40940">
    <property type="entry name" value="PROTEIN BATD-RELATED"/>
    <property type="match status" value="1"/>
</dbReference>
<keyword evidence="2" id="KW-1133">Transmembrane helix</keyword>
<dbReference type="PANTHER" id="PTHR40940:SF1">
    <property type="entry name" value="PROTEIN BATD"/>
    <property type="match status" value="1"/>
</dbReference>
<evidence type="ECO:0008006" key="6">
    <source>
        <dbReference type="Google" id="ProtNLM"/>
    </source>
</evidence>
<proteinExistence type="predicted"/>
<keyword evidence="2" id="KW-0472">Membrane</keyword>
<dbReference type="EMBL" id="CP127247">
    <property type="protein sequence ID" value="WIY26093.1"/>
    <property type="molecule type" value="Genomic_DNA"/>
</dbReference>
<reference evidence="4 5" key="1">
    <citation type="submission" date="2023-06" db="EMBL/GenBank/DDBJ databases">
        <title>Parasedimentitalea psychrophila sp. nov., a psychrophilic bacterium isolated from deep-sea sediment.</title>
        <authorList>
            <person name="Li A."/>
        </authorList>
    </citation>
    <scope>NUCLEOTIDE SEQUENCE [LARGE SCALE GENOMIC DNA]</scope>
    <source>
        <strain evidence="4 5">QS115</strain>
    </source>
</reference>